<dbReference type="Pfam" id="PF00717">
    <property type="entry name" value="Peptidase_S24"/>
    <property type="match status" value="1"/>
</dbReference>
<accession>A0A0K8MAY1</accession>
<gene>
    <name evidence="9" type="primary">lexA</name>
    <name evidence="9" type="ORF">Cva_00243</name>
</gene>
<dbReference type="GO" id="GO:0009432">
    <property type="term" value="P:SOS response"/>
    <property type="evidence" value="ECO:0007669"/>
    <property type="project" value="UniProtKB-KW"/>
</dbReference>
<evidence type="ECO:0000256" key="2">
    <source>
        <dbReference type="ARBA" id="ARBA00022763"/>
    </source>
</evidence>
<dbReference type="AlphaFoldDB" id="A0A0K8MAY1"/>
<reference evidence="9 10" key="1">
    <citation type="submission" date="2015-03" db="EMBL/GenBank/DDBJ databases">
        <title>Caedibacter varicaedens, whole genome shotgun sequence.</title>
        <authorList>
            <person name="Suzuki H."/>
            <person name="Dapper A.L."/>
            <person name="Gibson A.K."/>
            <person name="Jackson C."/>
            <person name="Lee H."/>
            <person name="Pejaver V.R."/>
            <person name="Doak T."/>
            <person name="Lynch M."/>
        </authorList>
    </citation>
    <scope>NUCLEOTIDE SEQUENCE [LARGE SCALE GENOMIC DNA]</scope>
</reference>
<dbReference type="GO" id="GO:0003677">
    <property type="term" value="F:DNA binding"/>
    <property type="evidence" value="ECO:0007669"/>
    <property type="project" value="InterPro"/>
</dbReference>
<dbReference type="CDD" id="cd06529">
    <property type="entry name" value="S24_LexA-like"/>
    <property type="match status" value="1"/>
</dbReference>
<dbReference type="GO" id="GO:0016787">
    <property type="term" value="F:hydrolase activity"/>
    <property type="evidence" value="ECO:0007669"/>
    <property type="project" value="UniProtKB-KW"/>
</dbReference>
<dbReference type="SUPFAM" id="SSF51306">
    <property type="entry name" value="LexA/Signal peptidase"/>
    <property type="match status" value="1"/>
</dbReference>
<dbReference type="InterPro" id="IPR006197">
    <property type="entry name" value="Peptidase_S24_LexA"/>
</dbReference>
<keyword evidence="6" id="KW-0742">SOS response</keyword>
<keyword evidence="2" id="KW-0227">DNA damage</keyword>
<dbReference type="PRINTS" id="PR00726">
    <property type="entry name" value="LEXASERPTASE"/>
</dbReference>
<keyword evidence="4 7" id="KW-0068">Autocatalytic cleavage</keyword>
<evidence type="ECO:0000256" key="7">
    <source>
        <dbReference type="RuleBase" id="RU003991"/>
    </source>
</evidence>
<evidence type="ECO:0000256" key="6">
    <source>
        <dbReference type="ARBA" id="ARBA00023236"/>
    </source>
</evidence>
<dbReference type="InterPro" id="IPR036286">
    <property type="entry name" value="LexA/Signal_pep-like_sf"/>
</dbReference>
<evidence type="ECO:0000256" key="4">
    <source>
        <dbReference type="ARBA" id="ARBA00022813"/>
    </source>
</evidence>
<evidence type="ECO:0000256" key="1">
    <source>
        <dbReference type="ARBA" id="ARBA00007484"/>
    </source>
</evidence>
<dbReference type="InterPro" id="IPR050077">
    <property type="entry name" value="LexA_repressor"/>
</dbReference>
<evidence type="ECO:0000313" key="10">
    <source>
        <dbReference type="Proteomes" id="UP000036771"/>
    </source>
</evidence>
<dbReference type="PANTHER" id="PTHR33516">
    <property type="entry name" value="LEXA REPRESSOR"/>
    <property type="match status" value="1"/>
</dbReference>
<dbReference type="PANTHER" id="PTHR33516:SF2">
    <property type="entry name" value="LEXA REPRESSOR-RELATED"/>
    <property type="match status" value="1"/>
</dbReference>
<name>A0A0K8MAY1_9PROT</name>
<evidence type="ECO:0000256" key="5">
    <source>
        <dbReference type="ARBA" id="ARBA00023204"/>
    </source>
</evidence>
<dbReference type="STRING" id="1629334.Cva_00243"/>
<comment type="caution">
    <text evidence="9">The sequence shown here is derived from an EMBL/GenBank/DDBJ whole genome shotgun (WGS) entry which is preliminary data.</text>
</comment>
<keyword evidence="3 7" id="KW-0378">Hydrolase</keyword>
<comment type="similarity">
    <text evidence="1 7">Belongs to the peptidase S24 family.</text>
</comment>
<protein>
    <submittedName>
        <fullName evidence="9">LexA repressor</fullName>
    </submittedName>
</protein>
<feature type="domain" description="Peptidase S24/S26A/S26B/S26C" evidence="8">
    <location>
        <begin position="75"/>
        <end position="189"/>
    </location>
</feature>
<dbReference type="OrthoDB" id="9802364at2"/>
<evidence type="ECO:0000259" key="8">
    <source>
        <dbReference type="Pfam" id="PF00717"/>
    </source>
</evidence>
<dbReference type="NCBIfam" id="NF007621">
    <property type="entry name" value="PRK10276.1"/>
    <property type="match status" value="1"/>
</dbReference>
<sequence length="196" mass="21661">MVVKEQKRSVAGRKKGSGKFGEETKVIRVPVSAAENIKQMLLAFPKKLKPEPGRTKVEVIYWPSLNPESVPATVFTSRVAAGMPSLAEDYVEGVLDLNKHILCNPETTFFVRVSGDSMIEAGIHTGDLLVVDRSLRPQSGKVVIAVINGELTVKRLFKENDKLFLMPENPSYPSIEITDAMDFMIWGVVTNVVHPL</sequence>
<keyword evidence="10" id="KW-1185">Reference proteome</keyword>
<dbReference type="Proteomes" id="UP000036771">
    <property type="component" value="Unassembled WGS sequence"/>
</dbReference>
<evidence type="ECO:0000256" key="3">
    <source>
        <dbReference type="ARBA" id="ARBA00022801"/>
    </source>
</evidence>
<proteinExistence type="inferred from homology"/>
<dbReference type="GO" id="GO:0006355">
    <property type="term" value="P:regulation of DNA-templated transcription"/>
    <property type="evidence" value="ECO:0007669"/>
    <property type="project" value="InterPro"/>
</dbReference>
<organism evidence="9 10">
    <name type="scientific">Caedimonas varicaedens</name>
    <dbReference type="NCBI Taxonomy" id="1629334"/>
    <lineage>
        <taxon>Bacteria</taxon>
        <taxon>Pseudomonadati</taxon>
        <taxon>Pseudomonadota</taxon>
        <taxon>Alphaproteobacteria</taxon>
        <taxon>Holosporales</taxon>
        <taxon>Caedimonadaceae</taxon>
        <taxon>Caedimonas</taxon>
    </lineage>
</organism>
<dbReference type="Gene3D" id="2.10.109.10">
    <property type="entry name" value="Umud Fragment, subunit A"/>
    <property type="match status" value="1"/>
</dbReference>
<dbReference type="InterPro" id="IPR039418">
    <property type="entry name" value="LexA-like"/>
</dbReference>
<dbReference type="EMBL" id="BBVC01000011">
    <property type="protein sequence ID" value="GAO97607.1"/>
    <property type="molecule type" value="Genomic_DNA"/>
</dbReference>
<dbReference type="GO" id="GO:0006281">
    <property type="term" value="P:DNA repair"/>
    <property type="evidence" value="ECO:0007669"/>
    <property type="project" value="UniProtKB-KW"/>
</dbReference>
<keyword evidence="5" id="KW-0234">DNA repair</keyword>
<dbReference type="InterPro" id="IPR015927">
    <property type="entry name" value="Peptidase_S24_S26A/B/C"/>
</dbReference>
<evidence type="ECO:0000313" key="9">
    <source>
        <dbReference type="EMBL" id="GAO97607.1"/>
    </source>
</evidence>